<dbReference type="AlphaFoldDB" id="G4Z0T9"/>
<name>G4Z0T9_PHYSP</name>
<dbReference type="Proteomes" id="UP000002640">
    <property type="component" value="Unassembled WGS sequence"/>
</dbReference>
<accession>G4Z0T9</accession>
<dbReference type="GeneID" id="20641252"/>
<keyword evidence="2" id="KW-1185">Reference proteome</keyword>
<protein>
    <submittedName>
        <fullName evidence="1">Uncharacterized protein</fullName>
    </submittedName>
</protein>
<organism evidence="1 2">
    <name type="scientific">Phytophthora sojae (strain P6497)</name>
    <name type="common">Soybean stem and root rot agent</name>
    <name type="synonym">Phytophthora megasperma f. sp. glycines</name>
    <dbReference type="NCBI Taxonomy" id="1094619"/>
    <lineage>
        <taxon>Eukaryota</taxon>
        <taxon>Sar</taxon>
        <taxon>Stramenopiles</taxon>
        <taxon>Oomycota</taxon>
        <taxon>Peronosporomycetes</taxon>
        <taxon>Peronosporales</taxon>
        <taxon>Peronosporaceae</taxon>
        <taxon>Phytophthora</taxon>
    </lineage>
</organism>
<reference evidence="1 2" key="1">
    <citation type="journal article" date="2006" name="Science">
        <title>Phytophthora genome sequences uncover evolutionary origins and mechanisms of pathogenesis.</title>
        <authorList>
            <person name="Tyler B.M."/>
            <person name="Tripathy S."/>
            <person name="Zhang X."/>
            <person name="Dehal P."/>
            <person name="Jiang R.H."/>
            <person name="Aerts A."/>
            <person name="Arredondo F.D."/>
            <person name="Baxter L."/>
            <person name="Bensasson D."/>
            <person name="Beynon J.L."/>
            <person name="Chapman J."/>
            <person name="Damasceno C.M."/>
            <person name="Dorrance A.E."/>
            <person name="Dou D."/>
            <person name="Dickerman A.W."/>
            <person name="Dubchak I.L."/>
            <person name="Garbelotto M."/>
            <person name="Gijzen M."/>
            <person name="Gordon S.G."/>
            <person name="Govers F."/>
            <person name="Grunwald N.J."/>
            <person name="Huang W."/>
            <person name="Ivors K.L."/>
            <person name="Jones R.W."/>
            <person name="Kamoun S."/>
            <person name="Krampis K."/>
            <person name="Lamour K.H."/>
            <person name="Lee M.K."/>
            <person name="McDonald W.H."/>
            <person name="Medina M."/>
            <person name="Meijer H.J."/>
            <person name="Nordberg E.K."/>
            <person name="Maclean D.J."/>
            <person name="Ospina-Giraldo M.D."/>
            <person name="Morris P.F."/>
            <person name="Phuntumart V."/>
            <person name="Putnam N.H."/>
            <person name="Rash S."/>
            <person name="Rose J.K."/>
            <person name="Sakihama Y."/>
            <person name="Salamov A.A."/>
            <person name="Savidor A."/>
            <person name="Scheuring C.F."/>
            <person name="Smith B.M."/>
            <person name="Sobral B.W."/>
            <person name="Terry A."/>
            <person name="Torto-Alalibo T.A."/>
            <person name="Win J."/>
            <person name="Xu Z."/>
            <person name="Zhang H."/>
            <person name="Grigoriev I.V."/>
            <person name="Rokhsar D.S."/>
            <person name="Boore J.L."/>
        </authorList>
    </citation>
    <scope>NUCLEOTIDE SEQUENCE [LARGE SCALE GENOMIC DNA]</scope>
    <source>
        <strain evidence="1 2">P6497</strain>
    </source>
</reference>
<dbReference type="KEGG" id="psoj:PHYSODRAFT_295442"/>
<sequence length="141" mass="15522">MPMRDRMDIVHARLGIATLDAVGYDDEAGLDETVASEGKLLQEAIGIDGYASGSHASQDGTDMDIALPRRHHRVSTGEVVEHAYFHLLRAQAGEEIDPDDYAQHKLFAAANMEAFAAWCSLYQTRLQIPPTLRRSNPRSGC</sequence>
<evidence type="ECO:0000313" key="2">
    <source>
        <dbReference type="Proteomes" id="UP000002640"/>
    </source>
</evidence>
<dbReference type="EMBL" id="JH159152">
    <property type="protein sequence ID" value="EGZ22778.1"/>
    <property type="molecule type" value="Genomic_DNA"/>
</dbReference>
<dbReference type="RefSeq" id="XP_009518066.1">
    <property type="nucleotide sequence ID" value="XM_009519771.1"/>
</dbReference>
<gene>
    <name evidence="1" type="ORF">PHYSODRAFT_295442</name>
</gene>
<proteinExistence type="predicted"/>
<evidence type="ECO:0000313" key="1">
    <source>
        <dbReference type="EMBL" id="EGZ22778.1"/>
    </source>
</evidence>
<dbReference type="InParanoid" id="G4Z0T9"/>